<feature type="compositionally biased region" description="Basic and acidic residues" evidence="1">
    <location>
        <begin position="59"/>
        <end position="75"/>
    </location>
</feature>
<dbReference type="AlphaFoldDB" id="A0AAV5DU06"/>
<protein>
    <submittedName>
        <fullName evidence="2">Uncharacterized protein</fullName>
    </submittedName>
</protein>
<reference evidence="2" key="2">
    <citation type="submission" date="2021-12" db="EMBL/GenBank/DDBJ databases">
        <title>Resequencing data analysis of finger millet.</title>
        <authorList>
            <person name="Hatakeyama M."/>
            <person name="Aluri S."/>
            <person name="Balachadran M.T."/>
            <person name="Sivarajan S.R."/>
            <person name="Poveda L."/>
            <person name="Shimizu-Inatsugi R."/>
            <person name="Schlapbach R."/>
            <person name="Sreeman S.M."/>
            <person name="Shimizu K.K."/>
        </authorList>
    </citation>
    <scope>NUCLEOTIDE SEQUENCE</scope>
</reference>
<gene>
    <name evidence="2" type="primary">gb00084</name>
    <name evidence="2" type="ORF">PR202_gb00084</name>
</gene>
<sequence length="103" mass="10605">MANSTLESDAPKTPIEIIAEILPKTTFHRNAGLESKGRSTTAATAATARVEELEDELDADRQAGLDLRDKGRALDEASGGLGSGMIETSGGSRNGKAETSGGC</sequence>
<comment type="caution">
    <text evidence="2">The sequence shown here is derived from an EMBL/GenBank/DDBJ whole genome shotgun (WGS) entry which is preliminary data.</text>
</comment>
<proteinExistence type="predicted"/>
<evidence type="ECO:0000313" key="2">
    <source>
        <dbReference type="EMBL" id="GJN13390.1"/>
    </source>
</evidence>
<feature type="region of interest" description="Disordered" evidence="1">
    <location>
        <begin position="29"/>
        <end position="103"/>
    </location>
</feature>
<keyword evidence="3" id="KW-1185">Reference proteome</keyword>
<evidence type="ECO:0000256" key="1">
    <source>
        <dbReference type="SAM" id="MobiDB-lite"/>
    </source>
</evidence>
<reference evidence="2" key="1">
    <citation type="journal article" date="2018" name="DNA Res.">
        <title>Multiple hybrid de novo genome assembly of finger millet, an orphan allotetraploid crop.</title>
        <authorList>
            <person name="Hatakeyama M."/>
            <person name="Aluri S."/>
            <person name="Balachadran M.T."/>
            <person name="Sivarajan S.R."/>
            <person name="Patrignani A."/>
            <person name="Gruter S."/>
            <person name="Poveda L."/>
            <person name="Shimizu-Inatsugi R."/>
            <person name="Baeten J."/>
            <person name="Francoijs K.J."/>
            <person name="Nataraja K.N."/>
            <person name="Reddy Y.A.N."/>
            <person name="Phadnis S."/>
            <person name="Ravikumar R.L."/>
            <person name="Schlapbach R."/>
            <person name="Sreeman S.M."/>
            <person name="Shimizu K.K."/>
        </authorList>
    </citation>
    <scope>NUCLEOTIDE SEQUENCE</scope>
</reference>
<accession>A0AAV5DU06</accession>
<dbReference type="EMBL" id="BQKI01000071">
    <property type="protein sequence ID" value="GJN13390.1"/>
    <property type="molecule type" value="Genomic_DNA"/>
</dbReference>
<name>A0AAV5DU06_ELECO</name>
<dbReference type="Proteomes" id="UP001054889">
    <property type="component" value="Unassembled WGS sequence"/>
</dbReference>
<organism evidence="2 3">
    <name type="scientific">Eleusine coracana subsp. coracana</name>
    <dbReference type="NCBI Taxonomy" id="191504"/>
    <lineage>
        <taxon>Eukaryota</taxon>
        <taxon>Viridiplantae</taxon>
        <taxon>Streptophyta</taxon>
        <taxon>Embryophyta</taxon>
        <taxon>Tracheophyta</taxon>
        <taxon>Spermatophyta</taxon>
        <taxon>Magnoliopsida</taxon>
        <taxon>Liliopsida</taxon>
        <taxon>Poales</taxon>
        <taxon>Poaceae</taxon>
        <taxon>PACMAD clade</taxon>
        <taxon>Chloridoideae</taxon>
        <taxon>Cynodonteae</taxon>
        <taxon>Eleusininae</taxon>
        <taxon>Eleusine</taxon>
    </lineage>
</organism>
<evidence type="ECO:0000313" key="3">
    <source>
        <dbReference type="Proteomes" id="UP001054889"/>
    </source>
</evidence>